<evidence type="ECO:0000256" key="3">
    <source>
        <dbReference type="ARBA" id="ARBA00022723"/>
    </source>
</evidence>
<dbReference type="CDD" id="cd11661">
    <property type="entry name" value="SANT_MTA3_like"/>
    <property type="match status" value="1"/>
</dbReference>
<evidence type="ECO:0000256" key="8">
    <source>
        <dbReference type="ARBA" id="ARBA00023163"/>
    </source>
</evidence>
<feature type="region of interest" description="Disordered" evidence="10">
    <location>
        <begin position="480"/>
        <end position="673"/>
    </location>
</feature>
<dbReference type="Gene3D" id="2.30.30.490">
    <property type="match status" value="1"/>
</dbReference>
<dbReference type="Pfam" id="PF01448">
    <property type="entry name" value="ELM2"/>
    <property type="match status" value="1"/>
</dbReference>
<evidence type="ECO:0000256" key="9">
    <source>
        <dbReference type="ARBA" id="ARBA00023242"/>
    </source>
</evidence>
<dbReference type="AlphaFoldDB" id="A0A8S1ELU9"/>
<dbReference type="SUPFAM" id="SSF57716">
    <property type="entry name" value="Glucocorticoid receptor-like (DNA-binding domain)"/>
    <property type="match status" value="1"/>
</dbReference>
<dbReference type="SUPFAM" id="SSF46689">
    <property type="entry name" value="Homeodomain-like"/>
    <property type="match status" value="1"/>
</dbReference>
<feature type="region of interest" description="Disordered" evidence="10">
    <location>
        <begin position="1"/>
        <end position="35"/>
    </location>
</feature>
<evidence type="ECO:0000313" key="14">
    <source>
        <dbReference type="EMBL" id="CAB3404808.1"/>
    </source>
</evidence>
<dbReference type="InterPro" id="IPR017884">
    <property type="entry name" value="SANT_dom"/>
</dbReference>
<feature type="compositionally biased region" description="Basic and acidic residues" evidence="10">
    <location>
        <begin position="578"/>
        <end position="594"/>
    </location>
</feature>
<dbReference type="InterPro" id="IPR009057">
    <property type="entry name" value="Homeodomain-like_sf"/>
</dbReference>
<dbReference type="GO" id="GO:0003682">
    <property type="term" value="F:chromatin binding"/>
    <property type="evidence" value="ECO:0007669"/>
    <property type="project" value="InterPro"/>
</dbReference>
<keyword evidence="7" id="KW-0238">DNA-binding</keyword>
<dbReference type="Pfam" id="PF01426">
    <property type="entry name" value="BAH"/>
    <property type="match status" value="1"/>
</dbReference>
<dbReference type="PROSITE" id="PS51038">
    <property type="entry name" value="BAH"/>
    <property type="match status" value="1"/>
</dbReference>
<dbReference type="OrthoDB" id="6147534at2759"/>
<dbReference type="Gene3D" id="4.10.1240.50">
    <property type="match status" value="1"/>
</dbReference>
<dbReference type="InterPro" id="IPR000679">
    <property type="entry name" value="Znf_GATA"/>
</dbReference>
<dbReference type="SMART" id="SM00439">
    <property type="entry name" value="BAH"/>
    <property type="match status" value="1"/>
</dbReference>
<evidence type="ECO:0000256" key="5">
    <source>
        <dbReference type="ARBA" id="ARBA00022833"/>
    </source>
</evidence>
<dbReference type="InterPro" id="IPR001005">
    <property type="entry name" value="SANT/Myb"/>
</dbReference>
<dbReference type="FunFam" id="1.10.10.60:FF:000012">
    <property type="entry name" value="Metastasis-associated 1 family, member 3"/>
    <property type="match status" value="1"/>
</dbReference>
<name>A0A8S1ELU9_9PELO</name>
<dbReference type="GO" id="GO:0005634">
    <property type="term" value="C:nucleus"/>
    <property type="evidence" value="ECO:0007669"/>
    <property type="project" value="UniProtKB-SubCell"/>
</dbReference>
<evidence type="ECO:0000256" key="1">
    <source>
        <dbReference type="ARBA" id="ARBA00004123"/>
    </source>
</evidence>
<keyword evidence="4" id="KW-0863">Zinc-finger</keyword>
<dbReference type="Gene3D" id="1.10.10.60">
    <property type="entry name" value="Homeodomain-like"/>
    <property type="match status" value="1"/>
</dbReference>
<feature type="domain" description="SANT" evidence="13">
    <location>
        <begin position="327"/>
        <end position="373"/>
    </location>
</feature>
<keyword evidence="2" id="KW-0678">Repressor</keyword>
<feature type="compositionally biased region" description="Acidic residues" evidence="10">
    <location>
        <begin position="657"/>
        <end position="673"/>
    </location>
</feature>
<evidence type="ECO:0000259" key="12">
    <source>
        <dbReference type="PROSITE" id="PS51156"/>
    </source>
</evidence>
<dbReference type="PROSITE" id="PS51156">
    <property type="entry name" value="ELM2"/>
    <property type="match status" value="1"/>
</dbReference>
<dbReference type="InterPro" id="IPR043151">
    <property type="entry name" value="BAH_sf"/>
</dbReference>
<feature type="compositionally biased region" description="Acidic residues" evidence="10">
    <location>
        <begin position="595"/>
        <end position="611"/>
    </location>
</feature>
<evidence type="ECO:0000259" key="13">
    <source>
        <dbReference type="PROSITE" id="PS51293"/>
    </source>
</evidence>
<dbReference type="FunFam" id="2.30.30.490:FF:000023">
    <property type="entry name" value="Egg-laying defective protein 27"/>
    <property type="match status" value="1"/>
</dbReference>
<keyword evidence="9" id="KW-0539">Nucleus</keyword>
<dbReference type="PANTHER" id="PTHR13859:SF11">
    <property type="entry name" value="GRUNGE, ISOFORM J"/>
    <property type="match status" value="1"/>
</dbReference>
<evidence type="ECO:0000259" key="11">
    <source>
        <dbReference type="PROSITE" id="PS51038"/>
    </source>
</evidence>
<sequence length="915" mass="102229">MAKVEECGSSNSEENSRDSTSSPMSSSGPSETPEFSQKYYDIEPCYYSLNGKSDRNCRGKVFRFREDGDLKGFEAHDNVMYHLKDCVFVEISPSEPYVIAVINSFKYTKREHVVMKLTRYFRAEDIPEISLNLMKQERAELNINPHLCPVSLNRELFNSEISITQPVSCLRGKCTVEYVNDIKQARTVADFSRDNDTFFSCLHFNQDSSKLSSIQYQIRVGDAFQATLPPVAECSVGDEKDRDELVYRPGCIDEQSEAVYIRLARTYRNYTLSNVSMLDSQKNARVSDLLMDEAICQLHRSGYKIDDALNEMAANDILLASDVDYMTADDAKKFAKGIKSLGKNFSRIHRELLPHHSREQLVAYYYLWKKTPEATKPKQTTRRVNQTVIKRPKNEKTKVSRTTSTEYLDFDSASESDVENNGPSGRACHHCFGTESKDWHHANNLLLCTTCRVHYKKYGQLRSVEKPATVPACLFKRANSNDEEESGVRTRAGKKENNRKRTPSSMSETPDRTRSPAVNGANHDEGSPSKRVNGSAKRNGKRPLNQQMQQASCSNAPSPSVSPPANTNGIVNGSLENGHVKNGETTPKKPKMDIDSDDDDCKMMIDEGDDSNDSKPTTNGVKKDEPEAAKPVNGEISNGVIQTATTSEGESSKKEDEQIDDEDDENVTPDNAEDTYTIGSEVICDTQNANFVRAFVRSCGQRCARTDLIFKFKEGSVWDVKRREKEKRKADAEAAAAANAANAAHAGPQLHSQMPGAPPQLKKEQMSAQVPPQLLHSLANGMIPNGLTPQIIEQINRQFMVPMASQPQQAFNMVAGDPLQAFFAVLQQQQQHEQLAMLQQQQQQQPIPHPIDMQQLMLGQMMMLQNPALAAQMQGQIPAVLPHGMVPPSTQAGAYMNSEMMRRLTADAAIRPQHQ</sequence>
<feature type="compositionally biased region" description="Low complexity" evidence="10">
    <location>
        <begin position="733"/>
        <end position="746"/>
    </location>
</feature>
<accession>A0A8S1ELU9</accession>
<organism evidence="14 15">
    <name type="scientific">Caenorhabditis bovis</name>
    <dbReference type="NCBI Taxonomy" id="2654633"/>
    <lineage>
        <taxon>Eukaryota</taxon>
        <taxon>Metazoa</taxon>
        <taxon>Ecdysozoa</taxon>
        <taxon>Nematoda</taxon>
        <taxon>Chromadorea</taxon>
        <taxon>Rhabditida</taxon>
        <taxon>Rhabditina</taxon>
        <taxon>Rhabditomorpha</taxon>
        <taxon>Rhabditoidea</taxon>
        <taxon>Rhabditidae</taxon>
        <taxon>Peloderinae</taxon>
        <taxon>Caenorhabditis</taxon>
    </lineage>
</organism>
<keyword evidence="6" id="KW-0805">Transcription regulation</keyword>
<dbReference type="InterPro" id="IPR000949">
    <property type="entry name" value="ELM2_dom"/>
</dbReference>
<dbReference type="Pfam" id="PF00320">
    <property type="entry name" value="GATA"/>
    <property type="match status" value="1"/>
</dbReference>
<keyword evidence="8" id="KW-0804">Transcription</keyword>
<keyword evidence="5" id="KW-0862">Zinc</keyword>
<keyword evidence="3" id="KW-0479">Metal-binding</keyword>
<feature type="region of interest" description="Disordered" evidence="10">
    <location>
        <begin position="729"/>
        <end position="767"/>
    </location>
</feature>
<evidence type="ECO:0000256" key="10">
    <source>
        <dbReference type="SAM" id="MobiDB-lite"/>
    </source>
</evidence>
<reference evidence="14 15" key="1">
    <citation type="submission" date="2020-04" db="EMBL/GenBank/DDBJ databases">
        <authorList>
            <person name="Laetsch R D."/>
            <person name="Stevens L."/>
            <person name="Kumar S."/>
            <person name="Blaxter L. M."/>
        </authorList>
    </citation>
    <scope>NUCLEOTIDE SEQUENCE [LARGE SCALE GENOMIC DNA]</scope>
</reference>
<dbReference type="SMART" id="SM01189">
    <property type="entry name" value="ELM2"/>
    <property type="match status" value="1"/>
</dbReference>
<dbReference type="SMART" id="SM00717">
    <property type="entry name" value="SANT"/>
    <property type="match status" value="1"/>
</dbReference>
<proteinExistence type="predicted"/>
<comment type="caution">
    <text evidence="14">The sequence shown here is derived from an EMBL/GenBank/DDBJ whole genome shotgun (WGS) entry which is preliminary data.</text>
</comment>
<dbReference type="SMART" id="SM00401">
    <property type="entry name" value="ZnF_GATA"/>
    <property type="match status" value="1"/>
</dbReference>
<feature type="compositionally biased region" description="Polar residues" evidence="10">
    <location>
        <begin position="635"/>
        <end position="649"/>
    </location>
</feature>
<dbReference type="InterPro" id="IPR001025">
    <property type="entry name" value="BAH_dom"/>
</dbReference>
<dbReference type="CDD" id="cd04709">
    <property type="entry name" value="BAH_MTA"/>
    <property type="match status" value="1"/>
</dbReference>
<feature type="compositionally biased region" description="Low complexity" evidence="10">
    <location>
        <begin position="7"/>
        <end position="30"/>
    </location>
</feature>
<dbReference type="GO" id="GO:0003714">
    <property type="term" value="F:transcription corepressor activity"/>
    <property type="evidence" value="ECO:0007669"/>
    <property type="project" value="TreeGrafter"/>
</dbReference>
<feature type="domain" description="ELM2" evidence="12">
    <location>
        <begin position="216"/>
        <end position="316"/>
    </location>
</feature>
<dbReference type="EMBL" id="CADEPM010000004">
    <property type="protein sequence ID" value="CAB3404808.1"/>
    <property type="molecule type" value="Genomic_DNA"/>
</dbReference>
<comment type="subcellular location">
    <subcellularLocation>
        <location evidence="1">Nucleus</location>
    </subcellularLocation>
</comment>
<dbReference type="GO" id="GO:0043565">
    <property type="term" value="F:sequence-specific DNA binding"/>
    <property type="evidence" value="ECO:0007669"/>
    <property type="project" value="InterPro"/>
</dbReference>
<feature type="domain" description="BAH" evidence="11">
    <location>
        <begin position="79"/>
        <end position="215"/>
    </location>
</feature>
<evidence type="ECO:0000256" key="6">
    <source>
        <dbReference type="ARBA" id="ARBA00023015"/>
    </source>
</evidence>
<dbReference type="PROSITE" id="PS51293">
    <property type="entry name" value="SANT"/>
    <property type="match status" value="1"/>
</dbReference>
<evidence type="ECO:0000256" key="4">
    <source>
        <dbReference type="ARBA" id="ARBA00022771"/>
    </source>
</evidence>
<gene>
    <name evidence="14" type="ORF">CBOVIS_LOCUS7079</name>
</gene>
<dbReference type="GO" id="GO:0008270">
    <property type="term" value="F:zinc ion binding"/>
    <property type="evidence" value="ECO:0007669"/>
    <property type="project" value="UniProtKB-KW"/>
</dbReference>
<dbReference type="PANTHER" id="PTHR13859">
    <property type="entry name" value="ATROPHIN-RELATED"/>
    <property type="match status" value="1"/>
</dbReference>
<evidence type="ECO:0000313" key="15">
    <source>
        <dbReference type="Proteomes" id="UP000494206"/>
    </source>
</evidence>
<protein>
    <submittedName>
        <fullName evidence="14">Uncharacterized protein</fullName>
    </submittedName>
</protein>
<keyword evidence="15" id="KW-1185">Reference proteome</keyword>
<feature type="compositionally biased region" description="Low complexity" evidence="10">
    <location>
        <begin position="551"/>
        <end position="568"/>
    </location>
</feature>
<dbReference type="CDD" id="cd00202">
    <property type="entry name" value="ZnF_GATA"/>
    <property type="match status" value="1"/>
</dbReference>
<dbReference type="Proteomes" id="UP000494206">
    <property type="component" value="Unassembled WGS sequence"/>
</dbReference>
<evidence type="ECO:0000256" key="7">
    <source>
        <dbReference type="ARBA" id="ARBA00023125"/>
    </source>
</evidence>
<evidence type="ECO:0000256" key="2">
    <source>
        <dbReference type="ARBA" id="ARBA00022491"/>
    </source>
</evidence>